<dbReference type="EMBL" id="JAJSOW010000101">
    <property type="protein sequence ID" value="KAI9181238.1"/>
    <property type="molecule type" value="Genomic_DNA"/>
</dbReference>
<feature type="domain" description="MULE transposase" evidence="1">
    <location>
        <begin position="4"/>
        <end position="43"/>
    </location>
</feature>
<dbReference type="Proteomes" id="UP001064489">
    <property type="component" value="Chromosome 4"/>
</dbReference>
<dbReference type="AlphaFoldDB" id="A0AAD5NUH8"/>
<dbReference type="InterPro" id="IPR018289">
    <property type="entry name" value="MULE_transposase_dom"/>
</dbReference>
<protein>
    <recommendedName>
        <fullName evidence="1">MULE transposase domain-containing protein</fullName>
    </recommendedName>
</protein>
<sequence length="116" mass="14184">MDSMGHKHLISILTNEDEAMRQAIDEIFPKSQHRICEWYISKNASTHLHKKEKKSPFQYLLYKQISEEEFEELWKEMLEQHGLEENDWMSRMYEKKHRWAEAYFKGHFFAAMRSTQ</sequence>
<organism evidence="2 3">
    <name type="scientific">Acer negundo</name>
    <name type="common">Box elder</name>
    <dbReference type="NCBI Taxonomy" id="4023"/>
    <lineage>
        <taxon>Eukaryota</taxon>
        <taxon>Viridiplantae</taxon>
        <taxon>Streptophyta</taxon>
        <taxon>Embryophyta</taxon>
        <taxon>Tracheophyta</taxon>
        <taxon>Spermatophyta</taxon>
        <taxon>Magnoliopsida</taxon>
        <taxon>eudicotyledons</taxon>
        <taxon>Gunneridae</taxon>
        <taxon>Pentapetalae</taxon>
        <taxon>rosids</taxon>
        <taxon>malvids</taxon>
        <taxon>Sapindales</taxon>
        <taxon>Sapindaceae</taxon>
        <taxon>Hippocastanoideae</taxon>
        <taxon>Acereae</taxon>
        <taxon>Acer</taxon>
    </lineage>
</organism>
<reference evidence="2" key="2">
    <citation type="submission" date="2023-02" db="EMBL/GenBank/DDBJ databases">
        <authorList>
            <person name="Swenson N.G."/>
            <person name="Wegrzyn J.L."/>
            <person name="Mcevoy S.L."/>
        </authorList>
    </citation>
    <scope>NUCLEOTIDE SEQUENCE</scope>
    <source>
        <strain evidence="2">91603</strain>
        <tissue evidence="2">Leaf</tissue>
    </source>
</reference>
<evidence type="ECO:0000259" key="1">
    <source>
        <dbReference type="Pfam" id="PF10551"/>
    </source>
</evidence>
<evidence type="ECO:0000313" key="3">
    <source>
        <dbReference type="Proteomes" id="UP001064489"/>
    </source>
</evidence>
<dbReference type="Pfam" id="PF10551">
    <property type="entry name" value="MULE"/>
    <property type="match status" value="1"/>
</dbReference>
<dbReference type="PANTHER" id="PTHR47718">
    <property type="entry name" value="OS01G0519700 PROTEIN"/>
    <property type="match status" value="1"/>
</dbReference>
<comment type="caution">
    <text evidence="2">The sequence shown here is derived from an EMBL/GenBank/DDBJ whole genome shotgun (WGS) entry which is preliminary data.</text>
</comment>
<proteinExistence type="predicted"/>
<keyword evidence="3" id="KW-1185">Reference proteome</keyword>
<dbReference type="PANTHER" id="PTHR47718:SF13">
    <property type="entry name" value="OS09G0290500 PROTEIN"/>
    <property type="match status" value="1"/>
</dbReference>
<evidence type="ECO:0000313" key="2">
    <source>
        <dbReference type="EMBL" id="KAI9181238.1"/>
    </source>
</evidence>
<name>A0AAD5NUH8_ACENE</name>
<gene>
    <name evidence="2" type="ORF">LWI28_012773</name>
</gene>
<accession>A0AAD5NUH8</accession>
<reference evidence="2" key="1">
    <citation type="journal article" date="2022" name="Plant J.">
        <title>Strategies of tolerance reflected in two North American maple genomes.</title>
        <authorList>
            <person name="McEvoy S.L."/>
            <person name="Sezen U.U."/>
            <person name="Trouern-Trend A."/>
            <person name="McMahon S.M."/>
            <person name="Schaberg P.G."/>
            <person name="Yang J."/>
            <person name="Wegrzyn J.L."/>
            <person name="Swenson N.G."/>
        </authorList>
    </citation>
    <scope>NUCLEOTIDE SEQUENCE</scope>
    <source>
        <strain evidence="2">91603</strain>
    </source>
</reference>